<evidence type="ECO:0000256" key="4">
    <source>
        <dbReference type="ARBA" id="ARBA00022475"/>
    </source>
</evidence>
<evidence type="ECO:0000313" key="10">
    <source>
        <dbReference type="EMBL" id="NNH21611.1"/>
    </source>
</evidence>
<keyword evidence="11" id="KW-1185">Reference proteome</keyword>
<evidence type="ECO:0000256" key="7">
    <source>
        <dbReference type="ARBA" id="ARBA00023136"/>
    </source>
</evidence>
<dbReference type="PANTHER" id="PTHR34979">
    <property type="entry name" value="INNER MEMBRANE PROTEIN YGAZ"/>
    <property type="match status" value="1"/>
</dbReference>
<organism evidence="10 11">
    <name type="scientific">Pseudokineococcus marinus</name>
    <dbReference type="NCBI Taxonomy" id="351215"/>
    <lineage>
        <taxon>Bacteria</taxon>
        <taxon>Bacillati</taxon>
        <taxon>Actinomycetota</taxon>
        <taxon>Actinomycetes</taxon>
        <taxon>Kineosporiales</taxon>
        <taxon>Kineosporiaceae</taxon>
        <taxon>Pseudokineococcus</taxon>
    </lineage>
</organism>
<reference evidence="10 11" key="1">
    <citation type="submission" date="2020-05" db="EMBL/GenBank/DDBJ databases">
        <title>MicrobeNet Type strains.</title>
        <authorList>
            <person name="Nicholson A.C."/>
        </authorList>
    </citation>
    <scope>NUCLEOTIDE SEQUENCE [LARGE SCALE GENOMIC DNA]</scope>
    <source>
        <strain evidence="10 11">JCM 14547</strain>
    </source>
</reference>
<keyword evidence="7 9" id="KW-0472">Membrane</keyword>
<feature type="compositionally biased region" description="Low complexity" evidence="8">
    <location>
        <begin position="20"/>
        <end position="32"/>
    </location>
</feature>
<protein>
    <submittedName>
        <fullName evidence="10">AzlC family ABC transporter permease</fullName>
    </submittedName>
</protein>
<comment type="similarity">
    <text evidence="2">Belongs to the AzlC family.</text>
</comment>
<proteinExistence type="inferred from homology"/>
<feature type="region of interest" description="Disordered" evidence="8">
    <location>
        <begin position="1"/>
        <end position="32"/>
    </location>
</feature>
<name>A0A849BGB8_9ACTN</name>
<dbReference type="AlphaFoldDB" id="A0A849BGB8"/>
<evidence type="ECO:0000256" key="1">
    <source>
        <dbReference type="ARBA" id="ARBA00004651"/>
    </source>
</evidence>
<feature type="transmembrane region" description="Helical" evidence="9">
    <location>
        <begin position="210"/>
        <end position="227"/>
    </location>
</feature>
<feature type="transmembrane region" description="Helical" evidence="9">
    <location>
        <begin position="183"/>
        <end position="203"/>
    </location>
</feature>
<evidence type="ECO:0000256" key="2">
    <source>
        <dbReference type="ARBA" id="ARBA00010735"/>
    </source>
</evidence>
<sequence length="261" mass="25363">MTDEQTRGAVGAPEPADGVPRGAGTATGEAAGPPRGVVRDALGVGLATGAYGVSFGALAVAAGLSAGQAVALSALMFTGASQFALVGVLGAGGSALGAAATATLLGTRNGLYGLRLASLLRVRGPLRLLAAHLTIDESAAMALGRRDPGTARWAFWATGVAVFTFWNAATLAGALGADALGDPTALGLDVAAPAAFVALLLPLLRGRGDVGLALGAGALALVLTPLLPGGLPVLGVGAVALVVGLCLPGRRRPPRSEGSAR</sequence>
<dbReference type="EMBL" id="JABEMA010000003">
    <property type="protein sequence ID" value="NNH21611.1"/>
    <property type="molecule type" value="Genomic_DNA"/>
</dbReference>
<comment type="caution">
    <text evidence="10">The sequence shown here is derived from an EMBL/GenBank/DDBJ whole genome shotgun (WGS) entry which is preliminary data.</text>
</comment>
<keyword evidence="6 9" id="KW-1133">Transmembrane helix</keyword>
<feature type="transmembrane region" description="Helical" evidence="9">
    <location>
        <begin position="153"/>
        <end position="177"/>
    </location>
</feature>
<comment type="subcellular location">
    <subcellularLocation>
        <location evidence="1">Cell membrane</location>
        <topology evidence="1">Multi-pass membrane protein</topology>
    </subcellularLocation>
</comment>
<evidence type="ECO:0000256" key="3">
    <source>
        <dbReference type="ARBA" id="ARBA00022448"/>
    </source>
</evidence>
<evidence type="ECO:0000256" key="8">
    <source>
        <dbReference type="SAM" id="MobiDB-lite"/>
    </source>
</evidence>
<dbReference type="Pfam" id="PF03591">
    <property type="entry name" value="AzlC"/>
    <property type="match status" value="1"/>
</dbReference>
<dbReference type="GO" id="GO:1903785">
    <property type="term" value="P:L-valine transmembrane transport"/>
    <property type="evidence" value="ECO:0007669"/>
    <property type="project" value="TreeGrafter"/>
</dbReference>
<dbReference type="RefSeq" id="WP_171201473.1">
    <property type="nucleotide sequence ID" value="NZ_BAAANP010000011.1"/>
</dbReference>
<keyword evidence="5 9" id="KW-0812">Transmembrane</keyword>
<gene>
    <name evidence="10" type="ORF">HLB09_00625</name>
</gene>
<keyword evidence="3" id="KW-0813">Transport</keyword>
<evidence type="ECO:0000313" key="11">
    <source>
        <dbReference type="Proteomes" id="UP000555552"/>
    </source>
</evidence>
<dbReference type="GO" id="GO:0005886">
    <property type="term" value="C:plasma membrane"/>
    <property type="evidence" value="ECO:0007669"/>
    <property type="project" value="UniProtKB-SubCell"/>
</dbReference>
<dbReference type="PANTHER" id="PTHR34979:SF1">
    <property type="entry name" value="INNER MEMBRANE PROTEIN YGAZ"/>
    <property type="match status" value="1"/>
</dbReference>
<accession>A0A849BGB8</accession>
<dbReference type="Proteomes" id="UP000555552">
    <property type="component" value="Unassembled WGS sequence"/>
</dbReference>
<keyword evidence="4" id="KW-1003">Cell membrane</keyword>
<evidence type="ECO:0000256" key="5">
    <source>
        <dbReference type="ARBA" id="ARBA00022692"/>
    </source>
</evidence>
<dbReference type="InterPro" id="IPR011606">
    <property type="entry name" value="Brnchd-chn_aa_trnsp_permease"/>
</dbReference>
<evidence type="ECO:0000256" key="9">
    <source>
        <dbReference type="SAM" id="Phobius"/>
    </source>
</evidence>
<feature type="transmembrane region" description="Helical" evidence="9">
    <location>
        <begin position="83"/>
        <end position="105"/>
    </location>
</feature>
<evidence type="ECO:0000256" key="6">
    <source>
        <dbReference type="ARBA" id="ARBA00022989"/>
    </source>
</evidence>